<name>A0A1M4UN94_9FIRM</name>
<gene>
    <name evidence="1" type="ORF">SAMN02745133_00706</name>
</gene>
<keyword evidence="2" id="KW-1185">Reference proteome</keyword>
<dbReference type="AlphaFoldDB" id="A0A1M4UN94"/>
<dbReference type="OrthoDB" id="1786998at2"/>
<reference evidence="2" key="1">
    <citation type="submission" date="2016-11" db="EMBL/GenBank/DDBJ databases">
        <authorList>
            <person name="Varghese N."/>
            <person name="Submissions S."/>
        </authorList>
    </citation>
    <scope>NUCLEOTIDE SEQUENCE [LARGE SCALE GENOMIC DNA]</scope>
    <source>
        <strain evidence="2">DSM 12395</strain>
    </source>
</reference>
<protein>
    <submittedName>
        <fullName evidence="1">Uncharacterized protein</fullName>
    </submittedName>
</protein>
<organism evidence="1 2">
    <name type="scientific">Desulforamulus putei DSM 12395</name>
    <dbReference type="NCBI Taxonomy" id="1121429"/>
    <lineage>
        <taxon>Bacteria</taxon>
        <taxon>Bacillati</taxon>
        <taxon>Bacillota</taxon>
        <taxon>Clostridia</taxon>
        <taxon>Eubacteriales</taxon>
        <taxon>Peptococcaceae</taxon>
        <taxon>Desulforamulus</taxon>
    </lineage>
</organism>
<dbReference type="Proteomes" id="UP000184148">
    <property type="component" value="Unassembled WGS sequence"/>
</dbReference>
<accession>A0A1M4UN94</accession>
<sequence>MFFPPRRPGPPPKGMPVISGIPGIQLNLNVDHFQLLGTLLMMGLSQRPGFKSELEELVAFIQKMQEAAEAISVQMETVQKEFLRVKSKVAKYQNVKPVQRETSRPQGNPYVNPLLQQLLRMMS</sequence>
<dbReference type="RefSeq" id="WP_073235784.1">
    <property type="nucleotide sequence ID" value="NZ_FQUY01000003.1"/>
</dbReference>
<dbReference type="EMBL" id="FQUY01000003">
    <property type="protein sequence ID" value="SHE58118.1"/>
    <property type="molecule type" value="Genomic_DNA"/>
</dbReference>
<evidence type="ECO:0000313" key="1">
    <source>
        <dbReference type="EMBL" id="SHE58118.1"/>
    </source>
</evidence>
<evidence type="ECO:0000313" key="2">
    <source>
        <dbReference type="Proteomes" id="UP000184148"/>
    </source>
</evidence>
<dbReference type="STRING" id="1121429.SAMN02745133_00706"/>
<proteinExistence type="predicted"/>